<gene>
    <name evidence="1" type="ORF">MNBD_BACTEROID01-522</name>
</gene>
<protein>
    <recommendedName>
        <fullName evidence="2">3-keto-disaccharide hydrolase domain-containing protein</fullName>
    </recommendedName>
</protein>
<dbReference type="AlphaFoldDB" id="A0A3B0U5V3"/>
<dbReference type="Gene3D" id="2.60.120.200">
    <property type="match status" value="1"/>
</dbReference>
<name>A0A3B0U5V3_9ZZZZ</name>
<accession>A0A3B0U5V3</accession>
<reference evidence="1" key="1">
    <citation type="submission" date="2018-06" db="EMBL/GenBank/DDBJ databases">
        <authorList>
            <person name="Zhirakovskaya E."/>
        </authorList>
    </citation>
    <scope>NUCLEOTIDE SEQUENCE</scope>
</reference>
<evidence type="ECO:0000313" key="1">
    <source>
        <dbReference type="EMBL" id="VAW23773.1"/>
    </source>
</evidence>
<sequence length="271" mass="30784">MNIKIVLITGSIFFHLICNCQTKNNILFSESFDDAKLESRGWYDGTGCRISGESRKGGGCIEYEWVEGDQKVHGSSQQRHLAEPVSEVYIRFYLKLSKGWQWTGRNYHPHLTHFMTTENSEYHGPAASHLTLYIEPVNGKLRLAATDIQNKDAPHGLTQGELKGGYNGKLYDSREVLFNDDKWHCIEAYFKLNSLDMANGRPNNDGIVRGWFDGKMVIDHTDVILRSTDFPDMQINQFLMAPYFGPGLLDNAQKLWIDEMVVGTSRIGCLP</sequence>
<proteinExistence type="predicted"/>
<evidence type="ECO:0008006" key="2">
    <source>
        <dbReference type="Google" id="ProtNLM"/>
    </source>
</evidence>
<dbReference type="EMBL" id="UOEP01000200">
    <property type="protein sequence ID" value="VAW23773.1"/>
    <property type="molecule type" value="Genomic_DNA"/>
</dbReference>
<organism evidence="1">
    <name type="scientific">hydrothermal vent metagenome</name>
    <dbReference type="NCBI Taxonomy" id="652676"/>
    <lineage>
        <taxon>unclassified sequences</taxon>
        <taxon>metagenomes</taxon>
        <taxon>ecological metagenomes</taxon>
    </lineage>
</organism>